<evidence type="ECO:0000259" key="11">
    <source>
        <dbReference type="Pfam" id="PF02852"/>
    </source>
</evidence>
<reference evidence="13 14" key="2">
    <citation type="submission" date="2007-09" db="EMBL/GenBank/DDBJ databases">
        <title>Draft genome sequence of Clostridium bolteae (ATCC BAA-613).</title>
        <authorList>
            <person name="Sudarsanam P."/>
            <person name="Ley R."/>
            <person name="Guruge J."/>
            <person name="Turnbaugh P.J."/>
            <person name="Mahowald M."/>
            <person name="Liep D."/>
            <person name="Gordon J."/>
        </authorList>
    </citation>
    <scope>NUCLEOTIDE SEQUENCE [LARGE SCALE GENOMIC DNA]</scope>
    <source>
        <strain evidence="14">ATCC BAA-613 / DSM 15670 / CCUG 46953 / JCM 12243 / WAL 16351</strain>
    </source>
</reference>
<dbReference type="InterPro" id="IPR023753">
    <property type="entry name" value="FAD/NAD-binding_dom"/>
</dbReference>
<evidence type="ECO:0000313" key="14">
    <source>
        <dbReference type="Proteomes" id="UP000005396"/>
    </source>
</evidence>
<organism evidence="13 14">
    <name type="scientific">Enterocloster bolteae (strain ATCC BAA-613 / DSM 15670 / CCUG 46953 / JCM 12243 / WAL 16351)</name>
    <name type="common">Clostridium bolteae</name>
    <dbReference type="NCBI Taxonomy" id="411902"/>
    <lineage>
        <taxon>Bacteria</taxon>
        <taxon>Bacillati</taxon>
        <taxon>Bacillota</taxon>
        <taxon>Clostridia</taxon>
        <taxon>Lachnospirales</taxon>
        <taxon>Lachnospiraceae</taxon>
        <taxon>Enterocloster</taxon>
    </lineage>
</organism>
<dbReference type="InterPro" id="IPR036188">
    <property type="entry name" value="FAD/NAD-bd_sf"/>
</dbReference>
<gene>
    <name evidence="13" type="ORF">CLOBOL_07202</name>
</gene>
<dbReference type="SUPFAM" id="SSF55424">
    <property type="entry name" value="FAD/NAD-linked reductases, dimerisation (C-terminal) domain"/>
    <property type="match status" value="1"/>
</dbReference>
<dbReference type="AlphaFoldDB" id="A8S5G8"/>
<dbReference type="PANTHER" id="PTHR43429">
    <property type="entry name" value="PYRIDINE NUCLEOTIDE-DISULFIDE OXIDOREDUCTASE DOMAIN-CONTAINING"/>
    <property type="match status" value="1"/>
</dbReference>
<dbReference type="Gene3D" id="3.50.50.60">
    <property type="entry name" value="FAD/NAD(P)-binding domain"/>
    <property type="match status" value="2"/>
</dbReference>
<evidence type="ECO:0000256" key="2">
    <source>
        <dbReference type="ARBA" id="ARBA00009130"/>
    </source>
</evidence>
<dbReference type="eggNOG" id="COG0446">
    <property type="taxonomic scope" value="Bacteria"/>
</dbReference>
<dbReference type="InterPro" id="IPR058076">
    <property type="entry name" value="NOXase"/>
</dbReference>
<keyword evidence="5" id="KW-0560">Oxidoreductase</keyword>
<feature type="domain" description="Pyridine nucleotide-disulphide oxidoreductase dimerisation" evidence="11">
    <location>
        <begin position="351"/>
        <end position="447"/>
    </location>
</feature>
<dbReference type="PRINTS" id="PR00411">
    <property type="entry name" value="PNDRDTASEI"/>
</dbReference>
<dbReference type="InterPro" id="IPR016156">
    <property type="entry name" value="FAD/NAD-linked_Rdtase_dimer_sf"/>
</dbReference>
<keyword evidence="3" id="KW-0285">Flavoprotein</keyword>
<comment type="catalytic activity">
    <reaction evidence="10">
        <text>2 NADH + O2 + 2 H(+) = 2 NAD(+) + 2 H2O</text>
        <dbReference type="Rhea" id="RHEA:37799"/>
        <dbReference type="ChEBI" id="CHEBI:15377"/>
        <dbReference type="ChEBI" id="CHEBI:15378"/>
        <dbReference type="ChEBI" id="CHEBI:15379"/>
        <dbReference type="ChEBI" id="CHEBI:57540"/>
        <dbReference type="ChEBI" id="CHEBI:57945"/>
        <dbReference type="EC" id="1.6.3.4"/>
    </reaction>
</comment>
<evidence type="ECO:0000313" key="13">
    <source>
        <dbReference type="EMBL" id="EDP12640.1"/>
    </source>
</evidence>
<dbReference type="PRINTS" id="PR00368">
    <property type="entry name" value="FADPNR"/>
</dbReference>
<dbReference type="InterPro" id="IPR004099">
    <property type="entry name" value="Pyr_nucl-diS_OxRdtase_dimer"/>
</dbReference>
<dbReference type="EC" id="1.6.3.4" evidence="8"/>
<comment type="similarity">
    <text evidence="2">Belongs to the class-III pyridine nucleotide-disulfide oxidoreductase family.</text>
</comment>
<dbReference type="NCBIfam" id="NF046103">
    <property type="entry name" value="NOXase_Strep"/>
    <property type="match status" value="1"/>
</dbReference>
<dbReference type="Pfam" id="PF07992">
    <property type="entry name" value="Pyr_redox_2"/>
    <property type="match status" value="1"/>
</dbReference>
<evidence type="ECO:0000256" key="4">
    <source>
        <dbReference type="ARBA" id="ARBA00022827"/>
    </source>
</evidence>
<dbReference type="PANTHER" id="PTHR43429:SF1">
    <property type="entry name" value="NAD(P)H SULFUR OXIDOREDUCTASE (COA-DEPENDENT)"/>
    <property type="match status" value="1"/>
</dbReference>
<sequence>MEATQAEPGLRLIREREEPLMKTVIVGANHGGIAAANTLLDHYPDHRVVMIDQNTNISYLGCGTALWVGRQIDSYQDLFYTKKEDFEKKGASVHMETTVRKIDFERKVVFCEKTDGRTFEESYDKLILATGSLPIAPDLPGQNLEHISFLKLFQDGQNVDHLIGRMDVQHVAVIGAGYIGVEIAEAAIRRGKKVKLFDIADTSLASYYDEWFTKDMDRLLEEKGIETHFKEQVLAFLGTTSVERIVTDHGEYKTDLVISAIGFRPNTVLGMEHLKLFKNGAYCVDRHQRTSDPDVYAVGDCAAIYSNALKRKTYIALATNAVRSGIVAGHNVGGTALEETGVQGSNGISVFGYHMVSTGLSVKAAQKSGLDVTYTDFEDLQRPGFMKKNAKVKVRIVYERNSRRIVGAQMASTEDISMGIHMFSLAIEQEVTIDQLKLLDLFFLPHFNQPYNYITMAALSAK</sequence>
<accession>A8S5G8</accession>
<dbReference type="InterPro" id="IPR050260">
    <property type="entry name" value="FAD-bd_OxRdtase"/>
</dbReference>
<comment type="cofactor">
    <cofactor evidence="1">
        <name>FAD</name>
        <dbReference type="ChEBI" id="CHEBI:57692"/>
    </cofactor>
</comment>
<keyword evidence="6" id="KW-0520">NAD</keyword>
<evidence type="ECO:0000256" key="7">
    <source>
        <dbReference type="ARBA" id="ARBA00023284"/>
    </source>
</evidence>
<name>A8S5G8_ENTBW</name>
<keyword evidence="7" id="KW-0676">Redox-active center</keyword>
<evidence type="ECO:0000256" key="1">
    <source>
        <dbReference type="ARBA" id="ARBA00001974"/>
    </source>
</evidence>
<feature type="domain" description="FAD/NAD(P)-binding" evidence="12">
    <location>
        <begin position="22"/>
        <end position="325"/>
    </location>
</feature>
<dbReference type="SUPFAM" id="SSF51905">
    <property type="entry name" value="FAD/NAD(P)-binding domain"/>
    <property type="match status" value="1"/>
</dbReference>
<dbReference type="PaxDb" id="411902-CLOBOL_07202"/>
<dbReference type="Gene3D" id="3.30.390.30">
    <property type="match status" value="1"/>
</dbReference>
<dbReference type="HOGENOM" id="CLU_003291_1_0_9"/>
<evidence type="ECO:0000256" key="10">
    <source>
        <dbReference type="ARBA" id="ARBA00047360"/>
    </source>
</evidence>
<dbReference type="EMBL" id="ABCC02000075">
    <property type="protein sequence ID" value="EDP12640.1"/>
    <property type="molecule type" value="Genomic_DNA"/>
</dbReference>
<proteinExistence type="inferred from homology"/>
<evidence type="ECO:0000256" key="3">
    <source>
        <dbReference type="ARBA" id="ARBA00022630"/>
    </source>
</evidence>
<protein>
    <recommendedName>
        <fullName evidence="9">NADH oxidase</fullName>
        <ecNumber evidence="8">1.6.3.4</ecNumber>
    </recommendedName>
</protein>
<dbReference type="Proteomes" id="UP000005396">
    <property type="component" value="Unassembled WGS sequence"/>
</dbReference>
<evidence type="ECO:0000256" key="5">
    <source>
        <dbReference type="ARBA" id="ARBA00023002"/>
    </source>
</evidence>
<comment type="caution">
    <text evidence="13">The sequence shown here is derived from an EMBL/GenBank/DDBJ whole genome shotgun (WGS) entry which is preliminary data.</text>
</comment>
<reference evidence="13 14" key="1">
    <citation type="submission" date="2007-08" db="EMBL/GenBank/DDBJ databases">
        <authorList>
            <person name="Fulton L."/>
            <person name="Clifton S."/>
            <person name="Fulton B."/>
            <person name="Xu J."/>
            <person name="Minx P."/>
            <person name="Pepin K.H."/>
            <person name="Johnson M."/>
            <person name="Thiruvilangam P."/>
            <person name="Bhonagiri V."/>
            <person name="Nash W.E."/>
            <person name="Mardis E.R."/>
            <person name="Wilson R.K."/>
        </authorList>
    </citation>
    <scope>NUCLEOTIDE SEQUENCE [LARGE SCALE GENOMIC DNA]</scope>
    <source>
        <strain evidence="14">ATCC BAA-613 / DSM 15670 / CCUG 46953 / JCM 12243 / WAL 16351</strain>
    </source>
</reference>
<keyword evidence="4" id="KW-0274">FAD</keyword>
<evidence type="ECO:0000256" key="8">
    <source>
        <dbReference type="ARBA" id="ARBA00039092"/>
    </source>
</evidence>
<evidence type="ECO:0000256" key="9">
    <source>
        <dbReference type="ARBA" id="ARBA00039201"/>
    </source>
</evidence>
<dbReference type="Pfam" id="PF02852">
    <property type="entry name" value="Pyr_redox_dim"/>
    <property type="match status" value="1"/>
</dbReference>
<evidence type="ECO:0000259" key="12">
    <source>
        <dbReference type="Pfam" id="PF07992"/>
    </source>
</evidence>
<evidence type="ECO:0000256" key="6">
    <source>
        <dbReference type="ARBA" id="ARBA00023027"/>
    </source>
</evidence>
<dbReference type="GO" id="GO:0016491">
    <property type="term" value="F:oxidoreductase activity"/>
    <property type="evidence" value="ECO:0007669"/>
    <property type="project" value="UniProtKB-KW"/>
</dbReference>